<dbReference type="Gene3D" id="3.30.565.10">
    <property type="entry name" value="Histidine kinase-like ATPase, C-terminal domain"/>
    <property type="match status" value="1"/>
</dbReference>
<dbReference type="SUPFAM" id="SSF55874">
    <property type="entry name" value="ATPase domain of HSP90 chaperone/DNA topoisomerase II/histidine kinase"/>
    <property type="match status" value="1"/>
</dbReference>
<keyword evidence="4" id="KW-1133">Transmembrane helix</keyword>
<dbReference type="InterPro" id="IPR050482">
    <property type="entry name" value="Sensor_HK_TwoCompSys"/>
</dbReference>
<proteinExistence type="predicted"/>
<dbReference type="InterPro" id="IPR011110">
    <property type="entry name" value="Reg_prop"/>
</dbReference>
<comment type="caution">
    <text evidence="6">The sequence shown here is derived from an EMBL/GenBank/DDBJ whole genome shotgun (WGS) entry which is preliminary data.</text>
</comment>
<sequence length="1021" mass="111587">MGSCARGLRARDQPHTIRQPTGAVVRHLLAVLSGLAMLLCAAAVHALDPNVGINQFRHTRWTAEDGVPLGIYALAQTPDGFLWTGSDSGLHRFDGVRFEVVPARANGARVGEPVSALLTARNGDLWIGYQSGRIALLRDGTLIDRSPAASDRWVYRFLEDRSGAVWTITGNSNHPFMRYAAGRWESIGAQWGITAPSAWGIAESRDGRVWVSDGARTLVLAPGERSFRNVGIAGTRGDGYNEGLATDRSGRVWQSSGVEGTRRLPSVPLARPDVPPFATVPAASATHSYRTFLFDRDGSIWGVTYSAGMFRIATPDALYRGGRPVEETFTANDGLSSDRALSILEDREGNLWIGTSAGLDRFTPANVRPATDIPAYSRFGYIVMGARDGTVYAADSDSLYGISPKGITTRLLDGLNNPQALCEDAMGVVWFATSDAFFRGVGQRFERIPTDKRRNVLDCVATPDGRLWFSRTRGGITRYENGSWTDSLPDGPDGPLKVTTLIAYRNGLLAHVRSRGLVYMELPDTRVVWNKDDIPGGEITALQPLGNDVLLASVGGMARLRDGTITPLGRDAPWLQGVVGIADDRLGYTWMLSRAGIARVSRDALARAFDDPDAPLHAQLFDFDDGLKAPAVTGYSRNSAVLGGDGVLRFLTTDAIVQVQPARLARNRMPPPVSITGLAFGSQRLRDPASATLPAGASRIEIDYTALSLTVPRRVRFRYQLLGVDDDWVEAGNRRQAFYTNLAPGDYRFRVVAANNDGVWNPQGASLDFTVPPTFIQSMWFKALVVAALALVLWMFYALRLRYATARLRDRFDAQMAERNRIARDLHDTLLQGMQGMLLSFQALASKLPQDAALRQQMERVLDRTQDTIREGRDRIHQLRDPEASTMDLAEALGRHAQELAAEHQLVCDITVPLPPRPLQPVVYEELRQIGREAISNACVHSNGTRVDIRLTYGDSGVVLTVQDDGIGIADDRMGVERHWGLKGMRERALLIGATLSISGRSGGGTEVKVGIDADAAYPRH</sequence>
<dbReference type="GO" id="GO:0016020">
    <property type="term" value="C:membrane"/>
    <property type="evidence" value="ECO:0007669"/>
    <property type="project" value="InterPro"/>
</dbReference>
<keyword evidence="2" id="KW-0418">Kinase</keyword>
<reference evidence="6 7" key="1">
    <citation type="submission" date="2018-08" db="EMBL/GenBank/DDBJ databases">
        <title>Lysobacter soli KCTC 22011, whole genome shotgun sequence.</title>
        <authorList>
            <person name="Zhang X."/>
            <person name="Feng G."/>
            <person name="Zhu H."/>
        </authorList>
    </citation>
    <scope>NUCLEOTIDE SEQUENCE [LARGE SCALE GENOMIC DNA]</scope>
    <source>
        <strain evidence="6 7">KCTC 22011</strain>
    </source>
</reference>
<dbReference type="Pfam" id="PF02518">
    <property type="entry name" value="HATPase_c"/>
    <property type="match status" value="1"/>
</dbReference>
<evidence type="ECO:0000256" key="3">
    <source>
        <dbReference type="ARBA" id="ARBA00023012"/>
    </source>
</evidence>
<evidence type="ECO:0000256" key="1">
    <source>
        <dbReference type="ARBA" id="ARBA00022679"/>
    </source>
</evidence>
<evidence type="ECO:0000259" key="5">
    <source>
        <dbReference type="SMART" id="SM00387"/>
    </source>
</evidence>
<dbReference type="EMBL" id="QTJR01000002">
    <property type="protein sequence ID" value="RDY68576.1"/>
    <property type="molecule type" value="Genomic_DNA"/>
</dbReference>
<keyword evidence="3" id="KW-0902">Two-component regulatory system</keyword>
<dbReference type="GO" id="GO:0046983">
    <property type="term" value="F:protein dimerization activity"/>
    <property type="evidence" value="ECO:0007669"/>
    <property type="project" value="InterPro"/>
</dbReference>
<dbReference type="Gene3D" id="2.130.10.10">
    <property type="entry name" value="YVTN repeat-like/Quinoprotein amine dehydrogenase"/>
    <property type="match status" value="3"/>
</dbReference>
<dbReference type="InterPro" id="IPR003594">
    <property type="entry name" value="HATPase_dom"/>
</dbReference>
<keyword evidence="1" id="KW-0808">Transferase</keyword>
<dbReference type="InterPro" id="IPR013783">
    <property type="entry name" value="Ig-like_fold"/>
</dbReference>
<dbReference type="Pfam" id="PF07494">
    <property type="entry name" value="Reg_prop"/>
    <property type="match status" value="1"/>
</dbReference>
<dbReference type="InterPro" id="IPR011712">
    <property type="entry name" value="Sig_transdc_His_kin_sub3_dim/P"/>
</dbReference>
<evidence type="ECO:0000313" key="7">
    <source>
        <dbReference type="Proteomes" id="UP000256829"/>
    </source>
</evidence>
<dbReference type="Pfam" id="PF07730">
    <property type="entry name" value="HisKA_3"/>
    <property type="match status" value="1"/>
</dbReference>
<organism evidence="6 7">
    <name type="scientific">Lysobacter soli</name>
    <dbReference type="NCBI Taxonomy" id="453783"/>
    <lineage>
        <taxon>Bacteria</taxon>
        <taxon>Pseudomonadati</taxon>
        <taxon>Pseudomonadota</taxon>
        <taxon>Gammaproteobacteria</taxon>
        <taxon>Lysobacterales</taxon>
        <taxon>Lysobacteraceae</taxon>
        <taxon>Lysobacter</taxon>
    </lineage>
</organism>
<dbReference type="Pfam" id="PF07495">
    <property type="entry name" value="Y_Y_Y"/>
    <property type="match status" value="1"/>
</dbReference>
<dbReference type="Gene3D" id="2.60.40.10">
    <property type="entry name" value="Immunoglobulins"/>
    <property type="match status" value="1"/>
</dbReference>
<keyword evidence="4" id="KW-0472">Membrane</keyword>
<protein>
    <recommendedName>
        <fullName evidence="5">Histidine kinase/HSP90-like ATPase domain-containing protein</fullName>
    </recommendedName>
</protein>
<dbReference type="Proteomes" id="UP000256829">
    <property type="component" value="Unassembled WGS sequence"/>
</dbReference>
<evidence type="ECO:0000313" key="6">
    <source>
        <dbReference type="EMBL" id="RDY68576.1"/>
    </source>
</evidence>
<keyword evidence="4" id="KW-0812">Transmembrane</keyword>
<evidence type="ECO:0000256" key="4">
    <source>
        <dbReference type="SAM" id="Phobius"/>
    </source>
</evidence>
<keyword evidence="7" id="KW-1185">Reference proteome</keyword>
<name>A0A3D8VGT3_9GAMM</name>
<dbReference type="AlphaFoldDB" id="A0A3D8VGT3"/>
<dbReference type="CDD" id="cd16917">
    <property type="entry name" value="HATPase_UhpB-NarQ-NarX-like"/>
    <property type="match status" value="1"/>
</dbReference>
<feature type="transmembrane region" description="Helical" evidence="4">
    <location>
        <begin position="779"/>
        <end position="799"/>
    </location>
</feature>
<accession>A0A3D8VGT3</accession>
<dbReference type="InterPro" id="IPR011123">
    <property type="entry name" value="Y_Y_Y"/>
</dbReference>
<dbReference type="InterPro" id="IPR036890">
    <property type="entry name" value="HATPase_C_sf"/>
</dbReference>
<dbReference type="PANTHER" id="PTHR24421:SF62">
    <property type="entry name" value="SENSORY TRANSDUCTION HISTIDINE KINASE"/>
    <property type="match status" value="1"/>
</dbReference>
<dbReference type="Gene3D" id="1.20.5.1930">
    <property type="match status" value="1"/>
</dbReference>
<dbReference type="SUPFAM" id="SSF63829">
    <property type="entry name" value="Calcium-dependent phosphotriesterase"/>
    <property type="match status" value="2"/>
</dbReference>
<evidence type="ECO:0000256" key="2">
    <source>
        <dbReference type="ARBA" id="ARBA00022777"/>
    </source>
</evidence>
<dbReference type="GO" id="GO:0000155">
    <property type="term" value="F:phosphorelay sensor kinase activity"/>
    <property type="evidence" value="ECO:0007669"/>
    <property type="project" value="InterPro"/>
</dbReference>
<dbReference type="SMART" id="SM00387">
    <property type="entry name" value="HATPase_c"/>
    <property type="match status" value="1"/>
</dbReference>
<feature type="domain" description="Histidine kinase/HSP90-like ATPase" evidence="5">
    <location>
        <begin position="922"/>
        <end position="1016"/>
    </location>
</feature>
<dbReference type="InterPro" id="IPR015943">
    <property type="entry name" value="WD40/YVTN_repeat-like_dom_sf"/>
</dbReference>
<gene>
    <name evidence="6" type="ORF">DX912_03445</name>
</gene>
<dbReference type="PANTHER" id="PTHR24421">
    <property type="entry name" value="NITRATE/NITRITE SENSOR PROTEIN NARX-RELATED"/>
    <property type="match status" value="1"/>
</dbReference>